<keyword evidence="5 8" id="KW-0812">Transmembrane</keyword>
<evidence type="ECO:0000313" key="10">
    <source>
        <dbReference type="Proteomes" id="UP000322080"/>
    </source>
</evidence>
<feature type="transmembrane region" description="Helical" evidence="8">
    <location>
        <begin position="233"/>
        <end position="249"/>
    </location>
</feature>
<gene>
    <name evidence="9" type="ORF">FVF75_08190</name>
</gene>
<dbReference type="PANTHER" id="PTHR30269">
    <property type="entry name" value="TRANSMEMBRANE PROTEIN YFCA"/>
    <property type="match status" value="1"/>
</dbReference>
<dbReference type="Proteomes" id="UP000322080">
    <property type="component" value="Unassembled WGS sequence"/>
</dbReference>
<name>A0A5D0RKX4_9RHOB</name>
<keyword evidence="7 8" id="KW-0472">Membrane</keyword>
<feature type="transmembrane region" description="Helical" evidence="8">
    <location>
        <begin position="137"/>
        <end position="163"/>
    </location>
</feature>
<feature type="transmembrane region" description="Helical" evidence="8">
    <location>
        <begin position="80"/>
        <end position="99"/>
    </location>
</feature>
<feature type="transmembrane region" description="Helical" evidence="8">
    <location>
        <begin position="175"/>
        <end position="192"/>
    </location>
</feature>
<sequence length="250" mass="26086">MPDALAGALATPGLVWLIAAALIAGLVRGFAGFGSAMVFMPVAAQVLPPVSTLAVLLVMEFIGPLPHLPRALRVAHRGDILRLLAGMVVALPLGLWLLVSLPVELFRYGVSAVSLVMLVALAAGLRYRGTLRRWMVYATGALGGFLGGTTGLSGPPVILLYMASPHPAPTIRANLLLYLGGVVGVTLAMLGMSGRLEALAVVLGLMLAVPFLGANLIGGWLFDPDRERTYRTVAYIVIAVSALSGLPLFD</sequence>
<dbReference type="GO" id="GO:0005886">
    <property type="term" value="C:plasma membrane"/>
    <property type="evidence" value="ECO:0007669"/>
    <property type="project" value="UniProtKB-SubCell"/>
</dbReference>
<organism evidence="9 10">
    <name type="scientific">Maritimibacter fusiformis</name>
    <dbReference type="NCBI Taxonomy" id="2603819"/>
    <lineage>
        <taxon>Bacteria</taxon>
        <taxon>Pseudomonadati</taxon>
        <taxon>Pseudomonadota</taxon>
        <taxon>Alphaproteobacteria</taxon>
        <taxon>Rhodobacterales</taxon>
        <taxon>Roseobacteraceae</taxon>
        <taxon>Maritimibacter</taxon>
    </lineage>
</organism>
<evidence type="ECO:0000256" key="1">
    <source>
        <dbReference type="ARBA" id="ARBA00004651"/>
    </source>
</evidence>
<dbReference type="AlphaFoldDB" id="A0A5D0RKX4"/>
<accession>A0A5D0RKX4</accession>
<feature type="transmembrane region" description="Helical" evidence="8">
    <location>
        <begin position="199"/>
        <end position="221"/>
    </location>
</feature>
<dbReference type="PANTHER" id="PTHR30269:SF37">
    <property type="entry name" value="MEMBRANE TRANSPORTER PROTEIN"/>
    <property type="match status" value="1"/>
</dbReference>
<evidence type="ECO:0000256" key="3">
    <source>
        <dbReference type="ARBA" id="ARBA00022448"/>
    </source>
</evidence>
<evidence type="ECO:0000256" key="6">
    <source>
        <dbReference type="ARBA" id="ARBA00022989"/>
    </source>
</evidence>
<evidence type="ECO:0000256" key="8">
    <source>
        <dbReference type="RuleBase" id="RU363041"/>
    </source>
</evidence>
<evidence type="ECO:0000256" key="7">
    <source>
        <dbReference type="ARBA" id="ARBA00023136"/>
    </source>
</evidence>
<evidence type="ECO:0000256" key="2">
    <source>
        <dbReference type="ARBA" id="ARBA00009142"/>
    </source>
</evidence>
<keyword evidence="10" id="KW-1185">Reference proteome</keyword>
<protein>
    <recommendedName>
        <fullName evidence="8">Probable membrane transporter protein</fullName>
    </recommendedName>
</protein>
<keyword evidence="6 8" id="KW-1133">Transmembrane helix</keyword>
<dbReference type="EMBL" id="VSIY01000005">
    <property type="protein sequence ID" value="TYB81819.1"/>
    <property type="molecule type" value="Genomic_DNA"/>
</dbReference>
<comment type="caution">
    <text evidence="9">The sequence shown here is derived from an EMBL/GenBank/DDBJ whole genome shotgun (WGS) entry which is preliminary data.</text>
</comment>
<feature type="transmembrane region" description="Helical" evidence="8">
    <location>
        <begin position="39"/>
        <end position="59"/>
    </location>
</feature>
<evidence type="ECO:0000313" key="9">
    <source>
        <dbReference type="EMBL" id="TYB81819.1"/>
    </source>
</evidence>
<feature type="transmembrane region" description="Helical" evidence="8">
    <location>
        <begin position="105"/>
        <end position="125"/>
    </location>
</feature>
<dbReference type="Pfam" id="PF01925">
    <property type="entry name" value="TauE"/>
    <property type="match status" value="1"/>
</dbReference>
<proteinExistence type="inferred from homology"/>
<comment type="subcellular location">
    <subcellularLocation>
        <location evidence="1 8">Cell membrane</location>
        <topology evidence="1 8">Multi-pass membrane protein</topology>
    </subcellularLocation>
</comment>
<keyword evidence="3" id="KW-0813">Transport</keyword>
<reference evidence="9 10" key="1">
    <citation type="submission" date="2019-08" db="EMBL/GenBank/DDBJ databases">
        <title>Identification of a novel species of the genus Boseongicola.</title>
        <authorList>
            <person name="Zhang X.-Q."/>
        </authorList>
    </citation>
    <scope>NUCLEOTIDE SEQUENCE [LARGE SCALE GENOMIC DNA]</scope>
    <source>
        <strain evidence="9 10">HY14</strain>
    </source>
</reference>
<dbReference type="InterPro" id="IPR002781">
    <property type="entry name" value="TM_pro_TauE-like"/>
</dbReference>
<comment type="similarity">
    <text evidence="2 8">Belongs to the 4-toluene sulfonate uptake permease (TSUP) (TC 2.A.102) family.</text>
</comment>
<evidence type="ECO:0000256" key="5">
    <source>
        <dbReference type="ARBA" id="ARBA00022692"/>
    </source>
</evidence>
<dbReference type="InterPro" id="IPR052017">
    <property type="entry name" value="TSUP"/>
</dbReference>
<evidence type="ECO:0000256" key="4">
    <source>
        <dbReference type="ARBA" id="ARBA00022475"/>
    </source>
</evidence>
<keyword evidence="4 8" id="KW-1003">Cell membrane</keyword>